<organism evidence="1 2">
    <name type="scientific">Gaetbulibacter aestuarii</name>
    <dbReference type="NCBI Taxonomy" id="1502358"/>
    <lineage>
        <taxon>Bacteria</taxon>
        <taxon>Pseudomonadati</taxon>
        <taxon>Bacteroidota</taxon>
        <taxon>Flavobacteriia</taxon>
        <taxon>Flavobacteriales</taxon>
        <taxon>Flavobacteriaceae</taxon>
        <taxon>Gaetbulibacter</taxon>
    </lineage>
</organism>
<dbReference type="InterPro" id="IPR021272">
    <property type="entry name" value="DUF2851"/>
</dbReference>
<keyword evidence="2" id="KW-1185">Reference proteome</keyword>
<proteinExistence type="predicted"/>
<reference evidence="1 2" key="1">
    <citation type="submission" date="2024-02" db="EMBL/GenBank/DDBJ databases">
        <title>A Gaetbulibacter species isolated from tidal flats and genomic insights of their niches.</title>
        <authorList>
            <person name="Ye Y."/>
        </authorList>
    </citation>
    <scope>NUCLEOTIDE SEQUENCE [LARGE SCALE GENOMIC DNA]</scope>
    <source>
        <strain evidence="1 2">KYW382</strain>
    </source>
</reference>
<dbReference type="EMBL" id="JBAWKB010000002">
    <property type="protein sequence ID" value="MFH6771885.1"/>
    <property type="molecule type" value="Genomic_DNA"/>
</dbReference>
<evidence type="ECO:0000313" key="1">
    <source>
        <dbReference type="EMBL" id="MFH6771885.1"/>
    </source>
</evidence>
<protein>
    <submittedName>
        <fullName evidence="1">DUF2851 family protein</fullName>
    </submittedName>
</protein>
<evidence type="ECO:0000313" key="2">
    <source>
        <dbReference type="Proteomes" id="UP001610100"/>
    </source>
</evidence>
<comment type="caution">
    <text evidence="1">The sequence shown here is derived from an EMBL/GenBank/DDBJ whole genome shotgun (WGS) entry which is preliminary data.</text>
</comment>
<gene>
    <name evidence="1" type="ORF">V8G58_08045</name>
</gene>
<dbReference type="Proteomes" id="UP001610100">
    <property type="component" value="Unassembled WGS sequence"/>
</dbReference>
<dbReference type="RefSeq" id="WP_344741103.1">
    <property type="nucleotide sequence ID" value="NZ_BAABAY010000002.1"/>
</dbReference>
<dbReference type="Pfam" id="PF11013">
    <property type="entry name" value="DUF2851"/>
    <property type="match status" value="1"/>
</dbReference>
<accession>A0ABW7MZC8</accession>
<sequence length="423" mass="49540">MREDFLHFLWKFKKFHTTNLKTDRGEPVQIIALGEHNLNAGPDFFNARLNIGHQLWAGNVEIHIKSSDWYLHQHEIDKTYDNVILHVVWEHDTPIFRKTNQPIPTLILKDYINPELISSYQHLFQEKKKWINCENDFQYVDDFLLQHWLERLYFNRLEQKTKAILQLLEESKNDWEAVLFKMLCKSFGSKINGDAFLTLANSIDYSIIRKTKSNLQALEALLLGQAGLLEKEPQTLYHEQLRKDFQFLKQKFTLNQDSVLPLQFFRLRPLNFPTIRLSQLAQLYHQEENLFSKLLECNTKACFYDLLKSTASEFWNTHYTFFAVSKYSKKSVSHAFIDLILINTIIPLIFCYQKKQGSHNSDNLVSLSKSIKAESNNIISGFKHLNVTSKSALETQALIELKTHYCDKNQCLQCAIGNSLLSR</sequence>
<name>A0ABW7MZC8_9FLAO</name>